<feature type="compositionally biased region" description="Gly residues" evidence="1">
    <location>
        <begin position="1"/>
        <end position="11"/>
    </location>
</feature>
<accession>A0A2I0JAG3</accession>
<protein>
    <submittedName>
        <fullName evidence="2">Uncharacterized protein</fullName>
    </submittedName>
</protein>
<gene>
    <name evidence="2" type="ORF">CRG98_026691</name>
</gene>
<keyword evidence="3" id="KW-1185">Reference proteome</keyword>
<evidence type="ECO:0000313" key="3">
    <source>
        <dbReference type="Proteomes" id="UP000233551"/>
    </source>
</evidence>
<evidence type="ECO:0000313" key="2">
    <source>
        <dbReference type="EMBL" id="PKI52860.1"/>
    </source>
</evidence>
<feature type="region of interest" description="Disordered" evidence="1">
    <location>
        <begin position="1"/>
        <end position="27"/>
    </location>
</feature>
<feature type="region of interest" description="Disordered" evidence="1">
    <location>
        <begin position="141"/>
        <end position="206"/>
    </location>
</feature>
<feature type="compositionally biased region" description="Basic and acidic residues" evidence="1">
    <location>
        <begin position="12"/>
        <end position="22"/>
    </location>
</feature>
<sequence length="206" mass="22081">MDAGKGGGGGRASRERAARERVAGAVGAEDAVRRTRLAERVVGPAAADCEEDDEGADEVASARFRLRVSIQLRNGPSKRKGRVFNTRFPATIGLRLASHTDGLPDPAIVNPRNLRPKNQTSKILESAAAAAASAKLPVPKPIQAKPMFNSGNRLKTRREREVRGGGGNGQSGVIEEGSWKVKAERNETLIEREGIKEEGGENLLRE</sequence>
<comment type="caution">
    <text evidence="2">The sequence shown here is derived from an EMBL/GenBank/DDBJ whole genome shotgun (WGS) entry which is preliminary data.</text>
</comment>
<dbReference type="AlphaFoldDB" id="A0A2I0JAG3"/>
<evidence type="ECO:0000256" key="1">
    <source>
        <dbReference type="SAM" id="MobiDB-lite"/>
    </source>
</evidence>
<name>A0A2I0JAG3_PUNGR</name>
<reference evidence="2 3" key="1">
    <citation type="submission" date="2017-11" db="EMBL/GenBank/DDBJ databases">
        <title>De-novo sequencing of pomegranate (Punica granatum L.) genome.</title>
        <authorList>
            <person name="Akparov Z."/>
            <person name="Amiraslanov A."/>
            <person name="Hajiyeva S."/>
            <person name="Abbasov M."/>
            <person name="Kaur K."/>
            <person name="Hamwieh A."/>
            <person name="Solovyev V."/>
            <person name="Salamov A."/>
            <person name="Braich B."/>
            <person name="Kosarev P."/>
            <person name="Mahmoud A."/>
            <person name="Hajiyev E."/>
            <person name="Babayeva S."/>
            <person name="Izzatullayeva V."/>
            <person name="Mammadov A."/>
            <person name="Mammadov A."/>
            <person name="Sharifova S."/>
            <person name="Ojaghi J."/>
            <person name="Eynullazada K."/>
            <person name="Bayramov B."/>
            <person name="Abdulazimova A."/>
            <person name="Shahmuradov I."/>
        </authorList>
    </citation>
    <scope>NUCLEOTIDE SEQUENCE [LARGE SCALE GENOMIC DNA]</scope>
    <source>
        <strain evidence="3">cv. AG2017</strain>
        <tissue evidence="2">Leaf</tissue>
    </source>
</reference>
<feature type="compositionally biased region" description="Basic and acidic residues" evidence="1">
    <location>
        <begin position="177"/>
        <end position="206"/>
    </location>
</feature>
<dbReference type="EMBL" id="PGOL01001890">
    <property type="protein sequence ID" value="PKI52860.1"/>
    <property type="molecule type" value="Genomic_DNA"/>
</dbReference>
<proteinExistence type="predicted"/>
<organism evidence="2 3">
    <name type="scientific">Punica granatum</name>
    <name type="common">Pomegranate</name>
    <dbReference type="NCBI Taxonomy" id="22663"/>
    <lineage>
        <taxon>Eukaryota</taxon>
        <taxon>Viridiplantae</taxon>
        <taxon>Streptophyta</taxon>
        <taxon>Embryophyta</taxon>
        <taxon>Tracheophyta</taxon>
        <taxon>Spermatophyta</taxon>
        <taxon>Magnoliopsida</taxon>
        <taxon>eudicotyledons</taxon>
        <taxon>Gunneridae</taxon>
        <taxon>Pentapetalae</taxon>
        <taxon>rosids</taxon>
        <taxon>malvids</taxon>
        <taxon>Myrtales</taxon>
        <taxon>Lythraceae</taxon>
        <taxon>Punica</taxon>
    </lineage>
</organism>
<dbReference type="Proteomes" id="UP000233551">
    <property type="component" value="Unassembled WGS sequence"/>
</dbReference>